<dbReference type="GO" id="GO:0005576">
    <property type="term" value="C:extracellular region"/>
    <property type="evidence" value="ECO:0007669"/>
    <property type="project" value="UniProtKB-SubCell"/>
</dbReference>
<keyword evidence="3" id="KW-0964">Secreted</keyword>
<dbReference type="InterPro" id="IPR013320">
    <property type="entry name" value="ConA-like_dom_sf"/>
</dbReference>
<evidence type="ECO:0000256" key="7">
    <source>
        <dbReference type="ARBA" id="ARBA00023157"/>
    </source>
</evidence>
<evidence type="ECO:0000256" key="2">
    <source>
        <dbReference type="ARBA" id="ARBA00011738"/>
    </source>
</evidence>
<evidence type="ECO:0000256" key="3">
    <source>
        <dbReference type="ARBA" id="ARBA00022525"/>
    </source>
</evidence>
<evidence type="ECO:0000259" key="12">
    <source>
        <dbReference type="PROSITE" id="PS50025"/>
    </source>
</evidence>
<keyword evidence="6" id="KW-0446">Lipid-binding</keyword>
<comment type="subcellular location">
    <subcellularLocation>
        <location evidence="1">Secreted</location>
    </subcellularLocation>
</comment>
<keyword evidence="5" id="KW-0732">Signal</keyword>
<comment type="function">
    <text evidence="9">Functions as an androgen transport protein, but may also be involved in receptor mediated processes. Each dimer binds one molecule of steroid. Specific for 5-alpha-dihydrotestosterone, testosterone, and 17-beta-estradiol. Regulates the plasma metabolic clearance rate of steroid hormones by controlling their plasma concentration.</text>
</comment>
<dbReference type="EMBL" id="JAHGAV010001751">
    <property type="protein sequence ID" value="KAG6921733.1"/>
    <property type="molecule type" value="Genomic_DNA"/>
</dbReference>
<feature type="non-terminal residue" evidence="13">
    <location>
        <position position="1"/>
    </location>
</feature>
<evidence type="ECO:0000256" key="1">
    <source>
        <dbReference type="ARBA" id="ARBA00004613"/>
    </source>
</evidence>
<protein>
    <recommendedName>
        <fullName evidence="10">Sex hormone-binding globulin</fullName>
    </recommendedName>
</protein>
<dbReference type="Gene3D" id="2.60.120.200">
    <property type="match status" value="1"/>
</dbReference>
<name>A0A8T1RZL5_CHESE</name>
<reference evidence="13 14" key="1">
    <citation type="journal article" date="2020" name="G3 (Bethesda)">
        <title>Draft Genome of the Common Snapping Turtle, Chelydra serpentina, a Model for Phenotypic Plasticity in Reptiles.</title>
        <authorList>
            <person name="Das D."/>
            <person name="Singh S.K."/>
            <person name="Bierstedt J."/>
            <person name="Erickson A."/>
            <person name="Galli G.L.J."/>
            <person name="Crossley D.A. 2nd"/>
            <person name="Rhen T."/>
        </authorList>
    </citation>
    <scope>NUCLEOTIDE SEQUENCE [LARGE SCALE GENOMIC DNA]</scope>
    <source>
        <strain evidence="13">KW</strain>
    </source>
</reference>
<dbReference type="InterPro" id="IPR051145">
    <property type="entry name" value="GAS-SHBG-PROS"/>
</dbReference>
<dbReference type="Proteomes" id="UP000765507">
    <property type="component" value="Unassembled WGS sequence"/>
</dbReference>
<proteinExistence type="predicted"/>
<evidence type="ECO:0000256" key="4">
    <source>
        <dbReference type="ARBA" id="ARBA00022665"/>
    </source>
</evidence>
<dbReference type="PROSITE" id="PS50025">
    <property type="entry name" value="LAM_G_DOMAIN"/>
    <property type="match status" value="1"/>
</dbReference>
<comment type="caution">
    <text evidence="11">Lacks conserved residue(s) required for the propagation of feature annotation.</text>
</comment>
<gene>
    <name evidence="13" type="primary">SHBG</name>
    <name evidence="13" type="ORF">G0U57_005534</name>
</gene>
<dbReference type="Pfam" id="PF00054">
    <property type="entry name" value="Laminin_G_1"/>
    <property type="match status" value="1"/>
</dbReference>
<evidence type="ECO:0000256" key="10">
    <source>
        <dbReference type="ARBA" id="ARBA00040510"/>
    </source>
</evidence>
<accession>A0A8T1RZL5</accession>
<feature type="non-terminal residue" evidence="13">
    <location>
        <position position="117"/>
    </location>
</feature>
<evidence type="ECO:0000256" key="11">
    <source>
        <dbReference type="PROSITE-ProRule" id="PRU00122"/>
    </source>
</evidence>
<dbReference type="CDD" id="cd00110">
    <property type="entry name" value="LamG"/>
    <property type="match status" value="1"/>
</dbReference>
<evidence type="ECO:0000256" key="6">
    <source>
        <dbReference type="ARBA" id="ARBA00023121"/>
    </source>
</evidence>
<dbReference type="GO" id="GO:0005496">
    <property type="term" value="F:steroid binding"/>
    <property type="evidence" value="ECO:0007669"/>
    <property type="project" value="UniProtKB-KW"/>
</dbReference>
<organism evidence="13 14">
    <name type="scientific">Chelydra serpentina</name>
    <name type="common">Snapping turtle</name>
    <name type="synonym">Testudo serpentina</name>
    <dbReference type="NCBI Taxonomy" id="8475"/>
    <lineage>
        <taxon>Eukaryota</taxon>
        <taxon>Metazoa</taxon>
        <taxon>Chordata</taxon>
        <taxon>Craniata</taxon>
        <taxon>Vertebrata</taxon>
        <taxon>Euteleostomi</taxon>
        <taxon>Archelosauria</taxon>
        <taxon>Testudinata</taxon>
        <taxon>Testudines</taxon>
        <taxon>Cryptodira</taxon>
        <taxon>Durocryptodira</taxon>
        <taxon>Americhelydia</taxon>
        <taxon>Chelydroidea</taxon>
        <taxon>Chelydridae</taxon>
        <taxon>Chelydra</taxon>
    </lineage>
</organism>
<evidence type="ECO:0000256" key="5">
    <source>
        <dbReference type="ARBA" id="ARBA00022729"/>
    </source>
</evidence>
<dbReference type="PANTHER" id="PTHR24040">
    <property type="entry name" value="LAMININ G-LIKE DOMAIN-CONTAINING PROTEIN"/>
    <property type="match status" value="1"/>
</dbReference>
<dbReference type="SUPFAM" id="SSF49899">
    <property type="entry name" value="Concanavalin A-like lectins/glucanases"/>
    <property type="match status" value="1"/>
</dbReference>
<keyword evidence="4" id="KW-0754">Steroid-binding</keyword>
<dbReference type="InterPro" id="IPR001791">
    <property type="entry name" value="Laminin_G"/>
</dbReference>
<evidence type="ECO:0000256" key="9">
    <source>
        <dbReference type="ARBA" id="ARBA00037620"/>
    </source>
</evidence>
<sequence length="117" mass="12950">QDGHCFQVLPGEEGALNIGRHWGDAAPAATIHINLRNVTSAASSFEFRTRDPEGVIFFGDMGDRSDWFVLGLRRGKAEMQISNVMTNISVRGGQRLDDGVWHRMVVMNEGHSVVLEV</sequence>
<dbReference type="OrthoDB" id="6275838at2759"/>
<dbReference type="PANTHER" id="PTHR24040:SF3">
    <property type="entry name" value="SEX HORMONE-BINDING GLOBULIN"/>
    <property type="match status" value="1"/>
</dbReference>
<keyword evidence="8" id="KW-0325">Glycoprotein</keyword>
<comment type="caution">
    <text evidence="13">The sequence shown here is derived from an EMBL/GenBank/DDBJ whole genome shotgun (WGS) entry which is preliminary data.</text>
</comment>
<dbReference type="AlphaFoldDB" id="A0A8T1RZL5"/>
<comment type="subunit">
    <text evidence="2">Homodimer.</text>
</comment>
<keyword evidence="7" id="KW-1015">Disulfide bond</keyword>
<evidence type="ECO:0000313" key="13">
    <source>
        <dbReference type="EMBL" id="KAG6921733.1"/>
    </source>
</evidence>
<keyword evidence="14" id="KW-1185">Reference proteome</keyword>
<evidence type="ECO:0000256" key="8">
    <source>
        <dbReference type="ARBA" id="ARBA00023180"/>
    </source>
</evidence>
<feature type="domain" description="Laminin G" evidence="12">
    <location>
        <begin position="17"/>
        <end position="117"/>
    </location>
</feature>
<evidence type="ECO:0000313" key="14">
    <source>
        <dbReference type="Proteomes" id="UP000765507"/>
    </source>
</evidence>